<dbReference type="InterPro" id="IPR045518">
    <property type="entry name" value="2EXR"/>
</dbReference>
<keyword evidence="3" id="KW-1185">Reference proteome</keyword>
<proteinExistence type="predicted"/>
<dbReference type="OrthoDB" id="3561261at2759"/>
<gene>
    <name evidence="2" type="ORF">BJ875DRAFT_437148</name>
</gene>
<dbReference type="Pfam" id="PF20150">
    <property type="entry name" value="2EXR"/>
    <property type="match status" value="1"/>
</dbReference>
<feature type="domain" description="2EXR" evidence="1">
    <location>
        <begin position="174"/>
        <end position="256"/>
    </location>
</feature>
<dbReference type="Proteomes" id="UP000824998">
    <property type="component" value="Unassembled WGS sequence"/>
</dbReference>
<reference evidence="2" key="1">
    <citation type="journal article" date="2021" name="IMA Fungus">
        <title>Genomic characterization of three marine fungi, including Emericellopsis atlantica sp. nov. with signatures of a generalist lifestyle and marine biomass degradation.</title>
        <authorList>
            <person name="Hagestad O.C."/>
            <person name="Hou L."/>
            <person name="Andersen J.H."/>
            <person name="Hansen E.H."/>
            <person name="Altermark B."/>
            <person name="Li C."/>
            <person name="Kuhnert E."/>
            <person name="Cox R.J."/>
            <person name="Crous P.W."/>
            <person name="Spatafora J.W."/>
            <person name="Lail K."/>
            <person name="Amirebrahimi M."/>
            <person name="Lipzen A."/>
            <person name="Pangilinan J."/>
            <person name="Andreopoulos W."/>
            <person name="Hayes R.D."/>
            <person name="Ng V."/>
            <person name="Grigoriev I.V."/>
            <person name="Jackson S.A."/>
            <person name="Sutton T.D.S."/>
            <person name="Dobson A.D.W."/>
            <person name="Rama T."/>
        </authorList>
    </citation>
    <scope>NUCLEOTIDE SEQUENCE</scope>
    <source>
        <strain evidence="2">TRa018bII</strain>
    </source>
</reference>
<dbReference type="PANTHER" id="PTHR35910:SF6">
    <property type="entry name" value="2EXR DOMAIN-CONTAINING PROTEIN"/>
    <property type="match status" value="1"/>
</dbReference>
<accession>A0A9P8CB50</accession>
<organism evidence="2 3">
    <name type="scientific">Amylocarpus encephaloides</name>
    <dbReference type="NCBI Taxonomy" id="45428"/>
    <lineage>
        <taxon>Eukaryota</taxon>
        <taxon>Fungi</taxon>
        <taxon>Dikarya</taxon>
        <taxon>Ascomycota</taxon>
        <taxon>Pezizomycotina</taxon>
        <taxon>Leotiomycetes</taxon>
        <taxon>Helotiales</taxon>
        <taxon>Helotiales incertae sedis</taxon>
        <taxon>Amylocarpus</taxon>
    </lineage>
</organism>
<dbReference type="EMBL" id="MU251365">
    <property type="protein sequence ID" value="KAG9238831.1"/>
    <property type="molecule type" value="Genomic_DNA"/>
</dbReference>
<evidence type="ECO:0000313" key="2">
    <source>
        <dbReference type="EMBL" id="KAG9238831.1"/>
    </source>
</evidence>
<evidence type="ECO:0000259" key="1">
    <source>
        <dbReference type="Pfam" id="PF20150"/>
    </source>
</evidence>
<comment type="caution">
    <text evidence="2">The sequence shown here is derived from an EMBL/GenBank/DDBJ whole genome shotgun (WGS) entry which is preliminary data.</text>
</comment>
<sequence length="453" mass="50640">MAYSRNSSHRSVDELCQLLGASGIVPCCRQKDHVIGILYTTKLAQARCNYHAASSPRRYQNYNRKSTSELAKEILDRISGAPRAPEILHRLLGVVDKDAFVTFCLYLDAMSVPHSGALYQQVQNPINNLPGLAILMAQLNSMVFMAKRPDIPLPMQPAIKRALPVQNQRFSLQMLPLELREIIYTFIKDEARCVQLYEVRGMIKSACRVPVLLQINRETRNFAQNNVKHGYKLTFGLPAQPASQGNIYFSPSSDTLYFGPRTFAHASSLTSVINHLVVNMPHALALVRHVAFRATDLTDYRIRQICRLLVQLPSLETVSAAYVDRHVSFNTYESSIHPHLTLTERVDALGNTTVSEDWSYPTPPNVLPAYIAVNFQPAPVARRGMPDAHWEGIIRNYMAVLRPVFHAGDAARVVDARAKNAAKRVAGETDFVVEDRVILPVFCVAGVRNIAVV</sequence>
<name>A0A9P8CB50_9HELO</name>
<dbReference type="AlphaFoldDB" id="A0A9P8CB50"/>
<evidence type="ECO:0000313" key="3">
    <source>
        <dbReference type="Proteomes" id="UP000824998"/>
    </source>
</evidence>
<protein>
    <recommendedName>
        <fullName evidence="1">2EXR domain-containing protein</fullName>
    </recommendedName>
</protein>
<dbReference type="PANTHER" id="PTHR35910">
    <property type="entry name" value="2EXR DOMAIN-CONTAINING PROTEIN"/>
    <property type="match status" value="1"/>
</dbReference>